<dbReference type="SUPFAM" id="SSF50249">
    <property type="entry name" value="Nucleic acid-binding proteins"/>
    <property type="match status" value="1"/>
</dbReference>
<dbReference type="PANTHER" id="PTHR11061">
    <property type="entry name" value="RNA M5U METHYLTRANSFERASE"/>
    <property type="match status" value="1"/>
</dbReference>
<dbReference type="InterPro" id="IPR002792">
    <property type="entry name" value="TRAM_dom"/>
</dbReference>
<dbReference type="Pfam" id="PF05958">
    <property type="entry name" value="tRNA_U5-meth_tr"/>
    <property type="match status" value="1"/>
</dbReference>
<keyword evidence="7 9" id="KW-0408">Iron</keyword>
<dbReference type="InterPro" id="IPR029063">
    <property type="entry name" value="SAM-dependent_MTases_sf"/>
</dbReference>
<evidence type="ECO:0000256" key="8">
    <source>
        <dbReference type="ARBA" id="ARBA00023014"/>
    </source>
</evidence>
<keyword evidence="5 9" id="KW-0949">S-adenosyl-L-methionine</keyword>
<dbReference type="SUPFAM" id="SSF53335">
    <property type="entry name" value="S-adenosyl-L-methionine-dependent methyltransferases"/>
    <property type="match status" value="1"/>
</dbReference>
<dbReference type="NCBIfam" id="NF009639">
    <property type="entry name" value="PRK13168.1"/>
    <property type="match status" value="1"/>
</dbReference>
<evidence type="ECO:0000256" key="6">
    <source>
        <dbReference type="ARBA" id="ARBA00022723"/>
    </source>
</evidence>
<reference evidence="13 14" key="1">
    <citation type="submission" date="2024-08" db="EMBL/GenBank/DDBJ databases">
        <title>Whole-genome sequencing of halo(alkali)philic microorganisms from hypersaline lakes.</title>
        <authorList>
            <person name="Sorokin D.Y."/>
            <person name="Merkel A.Y."/>
            <person name="Messina E."/>
            <person name="Yakimov M."/>
        </authorList>
    </citation>
    <scope>NUCLEOTIDE SEQUENCE [LARGE SCALE GENOMIC DNA]</scope>
    <source>
        <strain evidence="13 14">Cl-TMA</strain>
    </source>
</reference>
<feature type="binding site" evidence="9 10">
    <location>
        <position position="370"/>
    </location>
    <ligand>
        <name>S-adenosyl-L-methionine</name>
        <dbReference type="ChEBI" id="CHEBI:59789"/>
    </ligand>
</feature>
<protein>
    <recommendedName>
        <fullName evidence="9">23S rRNA (uracil(1939)-C(5))-methyltransferase RlmD</fullName>
        <ecNumber evidence="9">2.1.1.190</ecNumber>
    </recommendedName>
    <alternativeName>
        <fullName evidence="9">23S rRNA(m5U1939)-methyltransferase</fullName>
    </alternativeName>
</protein>
<evidence type="ECO:0000256" key="3">
    <source>
        <dbReference type="ARBA" id="ARBA00022603"/>
    </source>
</evidence>
<dbReference type="InterPro" id="IPR001566">
    <property type="entry name" value="23S_rRNA_MeTrfase_RlmD"/>
</dbReference>
<evidence type="ECO:0000259" key="12">
    <source>
        <dbReference type="PROSITE" id="PS50926"/>
    </source>
</evidence>
<evidence type="ECO:0000256" key="9">
    <source>
        <dbReference type="HAMAP-Rule" id="MF_01010"/>
    </source>
</evidence>
<dbReference type="NCBIfam" id="TIGR00479">
    <property type="entry name" value="rumA"/>
    <property type="match status" value="1"/>
</dbReference>
<dbReference type="PROSITE" id="PS01230">
    <property type="entry name" value="TRMA_1"/>
    <property type="match status" value="1"/>
</dbReference>
<feature type="binding site" evidence="9">
    <location>
        <position position="162"/>
    </location>
    <ligand>
        <name>[4Fe-4S] cluster</name>
        <dbReference type="ChEBI" id="CHEBI:49883"/>
    </ligand>
</feature>
<feature type="binding site" evidence="9">
    <location>
        <position position="81"/>
    </location>
    <ligand>
        <name>[4Fe-4S] cluster</name>
        <dbReference type="ChEBI" id="CHEBI:49883"/>
    </ligand>
</feature>
<keyword evidence="2 9" id="KW-0698">rRNA processing</keyword>
<dbReference type="InterPro" id="IPR030390">
    <property type="entry name" value="MeTrfase_TrmA_AS"/>
</dbReference>
<feature type="binding site" evidence="9 10">
    <location>
        <position position="300"/>
    </location>
    <ligand>
        <name>S-adenosyl-L-methionine</name>
        <dbReference type="ChEBI" id="CHEBI:59789"/>
    </ligand>
</feature>
<dbReference type="Gene3D" id="2.40.50.140">
    <property type="entry name" value="Nucleic acid-binding proteins"/>
    <property type="match status" value="1"/>
</dbReference>
<evidence type="ECO:0000256" key="2">
    <source>
        <dbReference type="ARBA" id="ARBA00022552"/>
    </source>
</evidence>
<keyword evidence="3 9" id="KW-0489">Methyltransferase</keyword>
<evidence type="ECO:0000256" key="11">
    <source>
        <dbReference type="PROSITE-ProRule" id="PRU10015"/>
    </source>
</evidence>
<evidence type="ECO:0000256" key="5">
    <source>
        <dbReference type="ARBA" id="ARBA00022691"/>
    </source>
</evidence>
<comment type="catalytic activity">
    <reaction evidence="9">
        <text>uridine(1939) in 23S rRNA + S-adenosyl-L-methionine = 5-methyluridine(1939) in 23S rRNA + S-adenosyl-L-homocysteine + H(+)</text>
        <dbReference type="Rhea" id="RHEA:42908"/>
        <dbReference type="Rhea" id="RHEA-COMP:10278"/>
        <dbReference type="Rhea" id="RHEA-COMP:10279"/>
        <dbReference type="ChEBI" id="CHEBI:15378"/>
        <dbReference type="ChEBI" id="CHEBI:57856"/>
        <dbReference type="ChEBI" id="CHEBI:59789"/>
        <dbReference type="ChEBI" id="CHEBI:65315"/>
        <dbReference type="ChEBI" id="CHEBI:74447"/>
        <dbReference type="EC" id="2.1.1.190"/>
    </reaction>
</comment>
<evidence type="ECO:0000313" key="13">
    <source>
        <dbReference type="EMBL" id="MFA9462044.1"/>
    </source>
</evidence>
<dbReference type="InterPro" id="IPR010280">
    <property type="entry name" value="U5_MeTrfase_fam"/>
</dbReference>
<dbReference type="EC" id="2.1.1.190" evidence="9"/>
<feature type="binding site" evidence="9">
    <location>
        <position position="75"/>
    </location>
    <ligand>
        <name>[4Fe-4S] cluster</name>
        <dbReference type="ChEBI" id="CHEBI:49883"/>
    </ligand>
</feature>
<feature type="active site" evidence="11">
    <location>
        <position position="397"/>
    </location>
</feature>
<keyword evidence="8 9" id="KW-0411">Iron-sulfur</keyword>
<evidence type="ECO:0000256" key="7">
    <source>
        <dbReference type="ARBA" id="ARBA00023004"/>
    </source>
</evidence>
<dbReference type="Gene3D" id="2.40.50.1070">
    <property type="match status" value="1"/>
</dbReference>
<comment type="similarity">
    <text evidence="9">Belongs to the class I-like SAM-binding methyltransferase superfamily. RNA M5U methyltransferase family. RlmD subfamily.</text>
</comment>
<feature type="binding site" evidence="9">
    <location>
        <position position="349"/>
    </location>
    <ligand>
        <name>S-adenosyl-L-methionine</name>
        <dbReference type="ChEBI" id="CHEBI:59789"/>
    </ligand>
</feature>
<feature type="binding site" evidence="9 10">
    <location>
        <position position="271"/>
    </location>
    <ligand>
        <name>S-adenosyl-L-methionine</name>
        <dbReference type="ChEBI" id="CHEBI:59789"/>
    </ligand>
</feature>
<dbReference type="Proteomes" id="UP001575181">
    <property type="component" value="Unassembled WGS sequence"/>
</dbReference>
<gene>
    <name evidence="9 13" type="primary">rlmD</name>
    <name evidence="13" type="ORF">ACERLL_14570</name>
</gene>
<keyword evidence="4 9" id="KW-0808">Transferase</keyword>
<keyword evidence="14" id="KW-1185">Reference proteome</keyword>
<dbReference type="PANTHER" id="PTHR11061:SF49">
    <property type="entry name" value="23S RRNA (URACIL(1939)-C(5))-METHYLTRANSFERASE RLMD"/>
    <property type="match status" value="1"/>
</dbReference>
<evidence type="ECO:0000256" key="4">
    <source>
        <dbReference type="ARBA" id="ARBA00022679"/>
    </source>
</evidence>
<name>A0ABV4TXI5_9GAMM</name>
<dbReference type="GO" id="GO:0008168">
    <property type="term" value="F:methyltransferase activity"/>
    <property type="evidence" value="ECO:0007669"/>
    <property type="project" value="UniProtKB-KW"/>
</dbReference>
<dbReference type="PROSITE" id="PS50926">
    <property type="entry name" value="TRAM"/>
    <property type="match status" value="1"/>
</dbReference>
<accession>A0ABV4TXI5</accession>
<feature type="active site" description="Nucleophile" evidence="9 10">
    <location>
        <position position="397"/>
    </location>
</feature>
<dbReference type="CDD" id="cd02440">
    <property type="entry name" value="AdoMet_MTases"/>
    <property type="match status" value="1"/>
</dbReference>
<comment type="caution">
    <text evidence="13">The sequence shown here is derived from an EMBL/GenBank/DDBJ whole genome shotgun (WGS) entry which is preliminary data.</text>
</comment>
<dbReference type="InterPro" id="IPR012340">
    <property type="entry name" value="NA-bd_OB-fold"/>
</dbReference>
<sequence length="443" mass="47796">MGAKAANGAVVEVRIDDLDHEGRGVGRVDDKVVFVDGALPGERVSCRYIKEGRHYDQARLEAVLEASPDRTAPPCPVFGICGGCSLQHLVPKAQVAAKERMLAENLLRTGGLRPDQWLAPIDGPQWAYRAKGRLSVRSVRNKGLLVGFRERASSYVTQMDACPVLSPRLEPLIPALKELVAGLSRPDRIPQAEVADTEGDAVVVIRHLTELTSEDRDRLRAFQAEQGVVVETQSKGPETAAPIHSDRPADLHYGLSEFGVTLRFGSTDFIQVNAGVNRQLVSRAIALLEPEEGERVLDLFCGIGNFSLPAAVRGATVLGLEGEAALVARAVANAEENGVAERTRFATADLGEVRLTDLPGTRECDKVLLDPPRSGAVEAVKQIAEDLRPHRVVYVSCNPATLARDAAVLAHGGYRLKEAGIANMFPHTAHVESMARFELEQAG</sequence>
<dbReference type="Gene3D" id="3.40.50.150">
    <property type="entry name" value="Vaccinia Virus protein VP39"/>
    <property type="match status" value="1"/>
</dbReference>
<proteinExistence type="inferred from homology"/>
<evidence type="ECO:0000256" key="1">
    <source>
        <dbReference type="ARBA" id="ARBA00022485"/>
    </source>
</evidence>
<comment type="function">
    <text evidence="9">Catalyzes the formation of 5-methyl-uridine at position 1939 (m5U1939) in 23S rRNA.</text>
</comment>
<dbReference type="RefSeq" id="WP_373656831.1">
    <property type="nucleotide sequence ID" value="NZ_JBGUAW010000010.1"/>
</dbReference>
<organism evidence="13 14">
    <name type="scientific">Thiohalorhabdus methylotrophus</name>
    <dbReference type="NCBI Taxonomy" id="3242694"/>
    <lineage>
        <taxon>Bacteria</taxon>
        <taxon>Pseudomonadati</taxon>
        <taxon>Pseudomonadota</taxon>
        <taxon>Gammaproteobacteria</taxon>
        <taxon>Thiohalorhabdales</taxon>
        <taxon>Thiohalorhabdaceae</taxon>
        <taxon>Thiohalorhabdus</taxon>
    </lineage>
</organism>
<feature type="domain" description="TRAM" evidence="12">
    <location>
        <begin position="4"/>
        <end position="62"/>
    </location>
</feature>
<dbReference type="Pfam" id="PF01938">
    <property type="entry name" value="TRAM"/>
    <property type="match status" value="1"/>
</dbReference>
<keyword evidence="6 9" id="KW-0479">Metal-binding</keyword>
<dbReference type="PROSITE" id="PS51687">
    <property type="entry name" value="SAM_MT_RNA_M5U"/>
    <property type="match status" value="1"/>
</dbReference>
<evidence type="ECO:0000256" key="10">
    <source>
        <dbReference type="PROSITE-ProRule" id="PRU01024"/>
    </source>
</evidence>
<feature type="binding site" evidence="9 10">
    <location>
        <position position="321"/>
    </location>
    <ligand>
        <name>S-adenosyl-L-methionine</name>
        <dbReference type="ChEBI" id="CHEBI:59789"/>
    </ligand>
</feature>
<dbReference type="GO" id="GO:0032259">
    <property type="term" value="P:methylation"/>
    <property type="evidence" value="ECO:0007669"/>
    <property type="project" value="UniProtKB-KW"/>
</dbReference>
<keyword evidence="1 9" id="KW-0004">4Fe-4S</keyword>
<feature type="binding site" evidence="9">
    <location>
        <position position="84"/>
    </location>
    <ligand>
        <name>[4Fe-4S] cluster</name>
        <dbReference type="ChEBI" id="CHEBI:49883"/>
    </ligand>
</feature>
<feature type="binding site" evidence="9">
    <location>
        <position position="305"/>
    </location>
    <ligand>
        <name>S-adenosyl-L-methionine</name>
        <dbReference type="ChEBI" id="CHEBI:59789"/>
    </ligand>
</feature>
<dbReference type="HAMAP" id="MF_01010">
    <property type="entry name" value="23SrRNA_methyltr_RlmD"/>
    <property type="match status" value="1"/>
</dbReference>
<dbReference type="EMBL" id="JBGUAW010000010">
    <property type="protein sequence ID" value="MFA9462044.1"/>
    <property type="molecule type" value="Genomic_DNA"/>
</dbReference>
<evidence type="ECO:0000313" key="14">
    <source>
        <dbReference type="Proteomes" id="UP001575181"/>
    </source>
</evidence>